<feature type="compositionally biased region" description="Polar residues" evidence="1">
    <location>
        <begin position="247"/>
        <end position="258"/>
    </location>
</feature>
<gene>
    <name evidence="2" type="ORF">g.10259</name>
</gene>
<evidence type="ECO:0000256" key="1">
    <source>
        <dbReference type="SAM" id="MobiDB-lite"/>
    </source>
</evidence>
<dbReference type="EMBL" id="GEBQ01019636">
    <property type="protein sequence ID" value="JAT20341.1"/>
    <property type="molecule type" value="Transcribed_RNA"/>
</dbReference>
<sequence length="284" mass="31963">GAASRPVAYPSRRNEEDINPTKPAEENYPPRIYSQSIPPVYVQKQYYQPPPVMIAPPQTGLRLNCAVQPDGSIIQPYSFISNNGLRSDSPLGFYYARDRDSTAPRMAEGPANINGRSMYIDGKPQDQIIGSPYVTDYADSIIGSTFVGDDGQTYVIANPNARSSEYDAQQQKWNEDLLQALGISDSTILENEDKEKELTQQVKELKDAKTQLEKLQKEMRELQQRAAEDDMKNTKKIPIRSSDTTKESSQPSRDSQADLQELKKTEGSQKPTKRQTQYVSRMSM</sequence>
<feature type="compositionally biased region" description="Basic and acidic residues" evidence="1">
    <location>
        <begin position="221"/>
        <end position="233"/>
    </location>
</feature>
<evidence type="ECO:0000313" key="2">
    <source>
        <dbReference type="EMBL" id="JAT20341.1"/>
    </source>
</evidence>
<organism evidence="2">
    <name type="scientific">Graphocephala atropunctata</name>
    <dbReference type="NCBI Taxonomy" id="36148"/>
    <lineage>
        <taxon>Eukaryota</taxon>
        <taxon>Metazoa</taxon>
        <taxon>Ecdysozoa</taxon>
        <taxon>Arthropoda</taxon>
        <taxon>Hexapoda</taxon>
        <taxon>Insecta</taxon>
        <taxon>Pterygota</taxon>
        <taxon>Neoptera</taxon>
        <taxon>Paraneoptera</taxon>
        <taxon>Hemiptera</taxon>
        <taxon>Auchenorrhyncha</taxon>
        <taxon>Membracoidea</taxon>
        <taxon>Cicadellidae</taxon>
        <taxon>Cicadellinae</taxon>
        <taxon>Cicadellini</taxon>
        <taxon>Graphocephala</taxon>
    </lineage>
</organism>
<name>A0A1B6L9P5_9HEMI</name>
<protein>
    <submittedName>
        <fullName evidence="2">Uncharacterized protein</fullName>
    </submittedName>
</protein>
<accession>A0A1B6L9P5</accession>
<feature type="non-terminal residue" evidence="2">
    <location>
        <position position="1"/>
    </location>
</feature>
<feature type="compositionally biased region" description="Polar residues" evidence="1">
    <location>
        <begin position="268"/>
        <end position="284"/>
    </location>
</feature>
<proteinExistence type="predicted"/>
<feature type="region of interest" description="Disordered" evidence="1">
    <location>
        <begin position="1"/>
        <end position="32"/>
    </location>
</feature>
<reference evidence="2" key="1">
    <citation type="submission" date="2015-11" db="EMBL/GenBank/DDBJ databases">
        <title>De novo transcriptome assembly of four potential Pierce s Disease insect vectors from Arizona vineyards.</title>
        <authorList>
            <person name="Tassone E.E."/>
        </authorList>
    </citation>
    <scope>NUCLEOTIDE SEQUENCE</scope>
</reference>
<feature type="region of interest" description="Disordered" evidence="1">
    <location>
        <begin position="221"/>
        <end position="284"/>
    </location>
</feature>
<dbReference type="AlphaFoldDB" id="A0A1B6L9P5"/>